<accession>A0A564XXA4</accession>
<organism evidence="1 2">
    <name type="scientific">Hymenolepis diminuta</name>
    <name type="common">Rat tapeworm</name>
    <dbReference type="NCBI Taxonomy" id="6216"/>
    <lineage>
        <taxon>Eukaryota</taxon>
        <taxon>Metazoa</taxon>
        <taxon>Spiralia</taxon>
        <taxon>Lophotrochozoa</taxon>
        <taxon>Platyhelminthes</taxon>
        <taxon>Cestoda</taxon>
        <taxon>Eucestoda</taxon>
        <taxon>Cyclophyllidea</taxon>
        <taxon>Hymenolepididae</taxon>
        <taxon>Hymenolepis</taxon>
    </lineage>
</organism>
<keyword evidence="2" id="KW-1185">Reference proteome</keyword>
<dbReference type="EMBL" id="CABIJS010000009">
    <property type="protein sequence ID" value="VUZ38883.1"/>
    <property type="molecule type" value="Genomic_DNA"/>
</dbReference>
<proteinExistence type="predicted"/>
<gene>
    <name evidence="1" type="ORF">WMSIL1_LOCUS280</name>
</gene>
<sequence length="106" mass="12752">MARLPDEMRTNMLLRKFSKSDHDLYLTYLLPLSPRDLTFEETMENQCQDCNSYGRKEVFCQPYTSHRRGHYQNQRRQAHDILITMQINLSRRRYETLCISGIHIVL</sequence>
<dbReference type="AlphaFoldDB" id="A0A564XXA4"/>
<name>A0A564XXA4_HYMDI</name>
<evidence type="ECO:0000313" key="2">
    <source>
        <dbReference type="Proteomes" id="UP000321570"/>
    </source>
</evidence>
<dbReference type="Proteomes" id="UP000321570">
    <property type="component" value="Unassembled WGS sequence"/>
</dbReference>
<protein>
    <submittedName>
        <fullName evidence="1">Uncharacterized protein</fullName>
    </submittedName>
</protein>
<reference evidence="1 2" key="1">
    <citation type="submission" date="2019-07" db="EMBL/GenBank/DDBJ databases">
        <authorList>
            <person name="Jastrzebski P J."/>
            <person name="Paukszto L."/>
            <person name="Jastrzebski P J."/>
        </authorList>
    </citation>
    <scope>NUCLEOTIDE SEQUENCE [LARGE SCALE GENOMIC DNA]</scope>
    <source>
        <strain evidence="1 2">WMS-il1</strain>
    </source>
</reference>
<evidence type="ECO:0000313" key="1">
    <source>
        <dbReference type="EMBL" id="VUZ38883.1"/>
    </source>
</evidence>